<proteinExistence type="predicted"/>
<dbReference type="RefSeq" id="WP_209659390.1">
    <property type="nucleotide sequence ID" value="NZ_JAGGLI010000005.1"/>
</dbReference>
<protein>
    <submittedName>
        <fullName evidence="2">Transcriptional regulator with XRE-family HTH domain</fullName>
    </submittedName>
</protein>
<evidence type="ECO:0000313" key="3">
    <source>
        <dbReference type="Proteomes" id="UP001314903"/>
    </source>
</evidence>
<dbReference type="SMART" id="SM00530">
    <property type="entry name" value="HTH_XRE"/>
    <property type="match status" value="1"/>
</dbReference>
<name>A0ABS4KGK5_9FIRM</name>
<dbReference type="CDD" id="cd00093">
    <property type="entry name" value="HTH_XRE"/>
    <property type="match status" value="1"/>
</dbReference>
<feature type="domain" description="HTH cro/C1-type" evidence="1">
    <location>
        <begin position="15"/>
        <end position="69"/>
    </location>
</feature>
<reference evidence="2 3" key="1">
    <citation type="submission" date="2021-03" db="EMBL/GenBank/DDBJ databases">
        <title>Genomic Encyclopedia of Type Strains, Phase IV (KMG-IV): sequencing the most valuable type-strain genomes for metagenomic binning, comparative biology and taxonomic classification.</title>
        <authorList>
            <person name="Goeker M."/>
        </authorList>
    </citation>
    <scope>NUCLEOTIDE SEQUENCE [LARGE SCALE GENOMIC DNA]</scope>
    <source>
        <strain evidence="2 3">DSM 27512</strain>
    </source>
</reference>
<dbReference type="InterPro" id="IPR010982">
    <property type="entry name" value="Lambda_DNA-bd_dom_sf"/>
</dbReference>
<organism evidence="2 3">
    <name type="scientific">Acetoanaerobium pronyense</name>
    <dbReference type="NCBI Taxonomy" id="1482736"/>
    <lineage>
        <taxon>Bacteria</taxon>
        <taxon>Bacillati</taxon>
        <taxon>Bacillota</taxon>
        <taxon>Clostridia</taxon>
        <taxon>Peptostreptococcales</taxon>
        <taxon>Filifactoraceae</taxon>
        <taxon>Acetoanaerobium</taxon>
    </lineage>
</organism>
<evidence type="ECO:0000313" key="2">
    <source>
        <dbReference type="EMBL" id="MBP2026912.1"/>
    </source>
</evidence>
<dbReference type="InterPro" id="IPR001387">
    <property type="entry name" value="Cro/C1-type_HTH"/>
</dbReference>
<accession>A0ABS4KGK5</accession>
<comment type="caution">
    <text evidence="2">The sequence shown here is derived from an EMBL/GenBank/DDBJ whole genome shotgun (WGS) entry which is preliminary data.</text>
</comment>
<evidence type="ECO:0000259" key="1">
    <source>
        <dbReference type="SMART" id="SM00530"/>
    </source>
</evidence>
<sequence>MVIIHLLNIKTQGQKIREIRKRHKIRQEYVTGNLVTRNLISMIENDKVNISKNTAKIVTENLNKYFKENKIKDSVEMSYILKTPKDHLEEEIYYIFQRIEESPNLIENDLEEIIIEFEYYFKRYELYNLGYEFFRGLGEKIYKLGYCELARDLYIKAFNYYYGEFQLESILNVIYMIGDLSLKTKNYDDVIKYNRYLFFDSSIQNSTIYKNIEKNELKARKFISKDK</sequence>
<keyword evidence="3" id="KW-1185">Reference proteome</keyword>
<gene>
    <name evidence="2" type="ORF">J2Z35_000704</name>
</gene>
<dbReference type="SUPFAM" id="SSF47413">
    <property type="entry name" value="lambda repressor-like DNA-binding domains"/>
    <property type="match status" value="1"/>
</dbReference>
<dbReference type="EMBL" id="JAGGLI010000005">
    <property type="protein sequence ID" value="MBP2026912.1"/>
    <property type="molecule type" value="Genomic_DNA"/>
</dbReference>
<dbReference type="Proteomes" id="UP001314903">
    <property type="component" value="Unassembled WGS sequence"/>
</dbReference>
<dbReference type="Gene3D" id="1.10.260.40">
    <property type="entry name" value="lambda repressor-like DNA-binding domains"/>
    <property type="match status" value="1"/>
</dbReference>